<protein>
    <submittedName>
        <fullName evidence="2">Amine oxidoreductase</fullName>
    </submittedName>
</protein>
<feature type="domain" description="Amine oxidase" evidence="1">
    <location>
        <begin position="113"/>
        <end position="327"/>
    </location>
</feature>
<dbReference type="Pfam" id="PF13450">
    <property type="entry name" value="NAD_binding_8"/>
    <property type="match status" value="1"/>
</dbReference>
<dbReference type="InterPro" id="IPR002937">
    <property type="entry name" value="Amino_oxidase"/>
</dbReference>
<dbReference type="SUPFAM" id="SSF51905">
    <property type="entry name" value="FAD/NAD(P)-binding domain"/>
    <property type="match status" value="1"/>
</dbReference>
<keyword evidence="3" id="KW-1185">Reference proteome</keyword>
<proteinExistence type="predicted"/>
<accession>A0ABX5NUY9</accession>
<evidence type="ECO:0000313" key="3">
    <source>
        <dbReference type="Proteomes" id="UP000247536"/>
    </source>
</evidence>
<dbReference type="PANTHER" id="PTHR16128">
    <property type="entry name" value="FAD/NAD(P)-BINDING OXIDOREDUCTASE FAMILY PROTEIN"/>
    <property type="match status" value="1"/>
</dbReference>
<dbReference type="Gene3D" id="3.50.50.60">
    <property type="entry name" value="FAD/NAD(P)-binding domain"/>
    <property type="match status" value="1"/>
</dbReference>
<gene>
    <name evidence="2" type="ORF">DMY87_15575</name>
</gene>
<comment type="caution">
    <text evidence="2">The sequence shown here is derived from an EMBL/GenBank/DDBJ whole genome shotgun (WGS) entry which is preliminary data.</text>
</comment>
<dbReference type="PANTHER" id="PTHR16128:SF5">
    <property type="entry name" value="FAD_NAD(P)-BINDING OXIDOREDUCTASE FAMILY PROTEIN"/>
    <property type="match status" value="1"/>
</dbReference>
<reference evidence="2 3" key="1">
    <citation type="submission" date="2018-06" db="EMBL/GenBank/DDBJ databases">
        <title>Rhizobium wuzhouense sp. nov., isolated from roots of Oryza officinalis.</title>
        <authorList>
            <person name="Yuan T."/>
        </authorList>
    </citation>
    <scope>NUCLEOTIDE SEQUENCE [LARGE SCALE GENOMIC DNA]</scope>
    <source>
        <strain evidence="2 3">W44</strain>
    </source>
</reference>
<sequence length="339" mass="36537">MASTCRGDRVPTSIAIIGAGLAGLTLARRLAPLADVTLFEKSRGLGGRLANRRRGDYAFDHGAQYFTARSERFKAVVAEALAAGSVSTWPEAVPTLSRSGECTPHPRVGETRYVGTPGMTGLANHLAKNLDIRKETTVAALGREDRRWRLRDADQSDLGLFDIVISTAPAPQTATLMPAAFTGHEALARARMSGCFTLMIGLDEPPDLGFDAARLEDEILSFIAIDSSKPGRAGKPALVVHSRNDWAEAHLETDRTQVQEQLLAALARCTGRNFRSARWIDLHRWRYAAVDQPASEPFLFDPDLGLGACGDWCIGNRVEAAFESAAALAGVVSERLADG</sequence>
<evidence type="ECO:0000259" key="1">
    <source>
        <dbReference type="Pfam" id="PF01593"/>
    </source>
</evidence>
<dbReference type="InterPro" id="IPR036188">
    <property type="entry name" value="FAD/NAD-bd_sf"/>
</dbReference>
<evidence type="ECO:0000313" key="2">
    <source>
        <dbReference type="EMBL" id="PYB72539.1"/>
    </source>
</evidence>
<organism evidence="2 3">
    <name type="scientific">Rhizobium wuzhouense</name>
    <dbReference type="NCBI Taxonomy" id="1986026"/>
    <lineage>
        <taxon>Bacteria</taxon>
        <taxon>Pseudomonadati</taxon>
        <taxon>Pseudomonadota</taxon>
        <taxon>Alphaproteobacteria</taxon>
        <taxon>Hyphomicrobiales</taxon>
        <taxon>Rhizobiaceae</taxon>
        <taxon>Rhizobium/Agrobacterium group</taxon>
        <taxon>Rhizobium</taxon>
    </lineage>
</organism>
<dbReference type="Pfam" id="PF01593">
    <property type="entry name" value="Amino_oxidase"/>
    <property type="match status" value="1"/>
</dbReference>
<name>A0ABX5NUY9_9HYPH</name>
<dbReference type="EMBL" id="QJRY01000005">
    <property type="protein sequence ID" value="PYB72539.1"/>
    <property type="molecule type" value="Genomic_DNA"/>
</dbReference>
<dbReference type="Gene3D" id="3.90.660.10">
    <property type="match status" value="1"/>
</dbReference>
<dbReference type="Proteomes" id="UP000247536">
    <property type="component" value="Unassembled WGS sequence"/>
</dbReference>